<feature type="compositionally biased region" description="Polar residues" evidence="1">
    <location>
        <begin position="263"/>
        <end position="273"/>
    </location>
</feature>
<feature type="compositionally biased region" description="Polar residues" evidence="1">
    <location>
        <begin position="970"/>
        <end position="985"/>
    </location>
</feature>
<feature type="compositionally biased region" description="Polar residues" evidence="1">
    <location>
        <begin position="664"/>
        <end position="676"/>
    </location>
</feature>
<dbReference type="GO" id="GO:0003677">
    <property type="term" value="F:DNA binding"/>
    <property type="evidence" value="ECO:0007669"/>
    <property type="project" value="InterPro"/>
</dbReference>
<organism evidence="3 4">
    <name type="scientific">Paramormyrops kingsleyae</name>
    <dbReference type="NCBI Taxonomy" id="1676925"/>
    <lineage>
        <taxon>Eukaryota</taxon>
        <taxon>Metazoa</taxon>
        <taxon>Chordata</taxon>
        <taxon>Craniata</taxon>
        <taxon>Vertebrata</taxon>
        <taxon>Euteleostomi</taxon>
        <taxon>Actinopterygii</taxon>
        <taxon>Neopterygii</taxon>
        <taxon>Teleostei</taxon>
        <taxon>Osteoglossocephala</taxon>
        <taxon>Osteoglossomorpha</taxon>
        <taxon>Osteoglossiformes</taxon>
        <taxon>Mormyridae</taxon>
        <taxon>Paramormyrops</taxon>
    </lineage>
</organism>
<feature type="region of interest" description="Disordered" evidence="1">
    <location>
        <begin position="296"/>
        <end position="344"/>
    </location>
</feature>
<feature type="region of interest" description="Disordered" evidence="1">
    <location>
        <begin position="593"/>
        <end position="728"/>
    </location>
</feature>
<sequence length="1433" mass="152834">MVLLLVAGLRVVIDVMYMYILLQQLWDRMHNIQASMEDSVNTLLHGDDTEMLREKLALLRREYNRTVQRLRRAERSELVRKHVRSRIAEQNRSEVEQSTVTSSDLSVSKVETLASVTPSDSDVYCRGMAVRFSLPPETYSLCTRPGDLPGSAPLSDNHAVDQAGSPTSGRGHRRHSAHRLRSRRSWLRWEQKERSDSQRSESGESSTGQGDGEKMDSLLVPVLAEDCQPEVLSCSKEAGFQGPSAQEKCRGREEGLDKPFDRSVSTQGSLKDNNSVEKCESLADSLLGETMLSETPEIDFSTTKPLSVPSPSRPSDGNPTSDEAGEQRGSSPPPPASDSGEVGCLDSCTMIEGLLFPVEYYVRTTRRMASAQSHVDLGAVIQSQLSHGRKGRGRRRRPAGGVTRDSQTSEVTLQPQALGAEGEDESQVPPEPKSCQNHDTDCAVSRRYAGRRQKGGGAGRGRGRAARKHFSPPTKVGTTGPDIAADLISHTGNDVQTAEKELYAIFRTNGRAKMSGFNIGEDSLQRGQTGTDLCDSLLLQPPGPVQQPLRPTVPPSGGGNFNLRALLSRFDVKDFHLPDDEFGRLKLDKLRSSATASLDASLPRQSPYNTRRGASRTPLGADRHKSAGSSGGPVGSLAGTNCQQHIQVLPNDAPPQLPKELRSRNSTAQQTATATMRSFRVRLPGGKQGRNNFSEDGEDGRVPSPESRSSQLNPVVRNSPGSSLGVRMGEGDRGGVANCMEVEGGVEASPAGMALSPCVLNFSSSTPAHNEKSERPVLPLLGSPTFPSLGVTPAFSAHSSLPSQNCSASTPLKVQSPVARQATPSTSRDSQRHRAASSGGTPPSLLCQSPEELIQSRNPLPAEVVQQKVHAIEVSANQSYSPKTLLPCFSDSLSSSILASITSQCRQSAPSPSLDRSDIDSSPPFGAGEDPYTPTPQTTLKDGSAPMKGHVGKSPLAETPSGVDLAPSLSPGSSQKGDNVESLNPSGAVLLSPSQDCPEAGEGEAPCLVNADGSMGGASRDSHSDVEPLLQAASVDKCSLGEQSLSPGTEAADQDLDSYFTDSVWPPWGQASSSQGPLGRQAETQGMAPPTERRSPAADILQLMHTLKAPAGRCLVDVWGVRMEMGWSVVTAEEWAVSLWQQTSPEQWCLLHTWPFTEHPVIALLPVPDAPGLVCAALGQLEIREARILSFVNAGGPFSQSVLCTGEIQAVLGVSEGRLVCCASSGSTQTVTVAQLTKDGRPQKSLSLVSPGQGVHALAPVEGEPDALIGSTDAGHLLLWNMRTGNLLQSFALGECLLGATCLRGYSEGGVLFMLLQHKFLSQEDGVLFSLIATNPITARYVLAHSLIQPALCLGRFTDVDVCGSSLAVAFQCGTLATWDLRQWDLLARLARAPEEGCNVVRWAGPSSLLIGNLSGDVSLYQYTGGHCAAKPE</sequence>
<feature type="compositionally biased region" description="Polar residues" evidence="1">
    <location>
        <begin position="96"/>
        <end position="106"/>
    </location>
</feature>
<reference evidence="3" key="1">
    <citation type="submission" date="2025-08" db="UniProtKB">
        <authorList>
            <consortium name="Ensembl"/>
        </authorList>
    </citation>
    <scope>IDENTIFICATION</scope>
</reference>
<evidence type="ECO:0000313" key="3">
    <source>
        <dbReference type="Ensembl" id="ENSPKIP00000033243.1"/>
    </source>
</evidence>
<dbReference type="Proteomes" id="UP000261540">
    <property type="component" value="Unplaced"/>
</dbReference>
<feature type="region of interest" description="Disordered" evidence="1">
    <location>
        <begin position="1070"/>
        <end position="1093"/>
    </location>
</feature>
<feature type="region of interest" description="Disordered" evidence="1">
    <location>
        <begin position="800"/>
        <end position="847"/>
    </location>
</feature>
<feature type="compositionally biased region" description="Basic residues" evidence="1">
    <location>
        <begin position="387"/>
        <end position="398"/>
    </location>
</feature>
<feature type="domain" description="Partner and localiser of BRCA2 WD40" evidence="2">
    <location>
        <begin position="1097"/>
        <end position="1422"/>
    </location>
</feature>
<dbReference type="STRING" id="1676925.ENSPKIP00000033243"/>
<feature type="region of interest" description="Disordered" evidence="1">
    <location>
        <begin position="382"/>
        <end position="481"/>
    </location>
</feature>
<proteinExistence type="predicted"/>
<feature type="compositionally biased region" description="Basic residues" evidence="1">
    <location>
        <begin position="170"/>
        <end position="186"/>
    </location>
</feature>
<dbReference type="InterPro" id="IPR015943">
    <property type="entry name" value="WD40/YVTN_repeat-like_dom_sf"/>
</dbReference>
<feature type="region of interest" description="Disordered" evidence="1">
    <location>
        <begin position="907"/>
        <end position="1025"/>
    </location>
</feature>
<dbReference type="GO" id="GO:0005654">
    <property type="term" value="C:nucleoplasm"/>
    <property type="evidence" value="ECO:0007669"/>
    <property type="project" value="TreeGrafter"/>
</dbReference>
<dbReference type="GeneTree" id="ENSGT00390000014423"/>
<feature type="compositionally biased region" description="Basic and acidic residues" evidence="1">
    <location>
        <begin position="247"/>
        <end position="261"/>
    </location>
</feature>
<feature type="region of interest" description="Disordered" evidence="1">
    <location>
        <begin position="87"/>
        <end position="106"/>
    </location>
</feature>
<feature type="region of interest" description="Disordered" evidence="1">
    <location>
        <begin position="238"/>
        <end position="276"/>
    </location>
</feature>
<evidence type="ECO:0000313" key="4">
    <source>
        <dbReference type="Proteomes" id="UP000261540"/>
    </source>
</evidence>
<protein>
    <submittedName>
        <fullName evidence="3">Partner and localizer of BRCA2</fullName>
    </submittedName>
</protein>
<dbReference type="PANTHER" id="PTHR14662">
    <property type="entry name" value="PARTNER AND LOCALIZER OF BRCA2"/>
    <property type="match status" value="1"/>
</dbReference>
<dbReference type="InterPro" id="IPR031920">
    <property type="entry name" value="PALB2_WD40"/>
</dbReference>
<dbReference type="Gene3D" id="2.130.10.10">
    <property type="entry name" value="YVTN repeat-like/Quinoprotein amine dehydrogenase"/>
    <property type="match status" value="1"/>
</dbReference>
<dbReference type="PANTHER" id="PTHR14662:SF2">
    <property type="entry name" value="PARTNER AND LOCALIZER OF BRCA2"/>
    <property type="match status" value="1"/>
</dbReference>
<feature type="compositionally biased region" description="Polar residues" evidence="1">
    <location>
        <begin position="800"/>
        <end position="813"/>
    </location>
</feature>
<feature type="compositionally biased region" description="Basic and acidic residues" evidence="1">
    <location>
        <begin position="187"/>
        <end position="202"/>
    </location>
</feature>
<accession>A0A3B3SSE0</accession>
<dbReference type="Ensembl" id="ENSPKIT00000014129.1">
    <property type="protein sequence ID" value="ENSPKIP00000033243.1"/>
    <property type="gene ID" value="ENSPKIG00000013032.1"/>
</dbReference>
<feature type="compositionally biased region" description="Polar residues" evidence="1">
    <location>
        <begin position="405"/>
        <end position="415"/>
    </location>
</feature>
<feature type="compositionally biased region" description="Polar residues" evidence="1">
    <location>
        <begin position="300"/>
        <end position="321"/>
    </location>
</feature>
<evidence type="ECO:0000259" key="2">
    <source>
        <dbReference type="Pfam" id="PF16756"/>
    </source>
</evidence>
<feature type="compositionally biased region" description="Basic residues" evidence="1">
    <location>
        <begin position="461"/>
        <end position="470"/>
    </location>
</feature>
<dbReference type="InterPro" id="IPR042417">
    <property type="entry name" value="PALB2"/>
</dbReference>
<keyword evidence="4" id="KW-1185">Reference proteome</keyword>
<feature type="region of interest" description="Disordered" evidence="1">
    <location>
        <begin position="143"/>
        <end position="214"/>
    </location>
</feature>
<dbReference type="GO" id="GO:0000724">
    <property type="term" value="P:double-strand break repair via homologous recombination"/>
    <property type="evidence" value="ECO:0007669"/>
    <property type="project" value="InterPro"/>
</dbReference>
<dbReference type="InterPro" id="IPR036322">
    <property type="entry name" value="WD40_repeat_dom_sf"/>
</dbReference>
<dbReference type="SUPFAM" id="SSF50978">
    <property type="entry name" value="WD40 repeat-like"/>
    <property type="match status" value="1"/>
</dbReference>
<name>A0A3B3SSE0_9TELE</name>
<evidence type="ECO:0000256" key="1">
    <source>
        <dbReference type="SAM" id="MobiDB-lite"/>
    </source>
</evidence>
<dbReference type="Pfam" id="PF16756">
    <property type="entry name" value="PALB2_WD40"/>
    <property type="match status" value="1"/>
</dbReference>
<reference evidence="3" key="2">
    <citation type="submission" date="2025-09" db="UniProtKB">
        <authorList>
            <consortium name="Ensembl"/>
        </authorList>
    </citation>
    <scope>IDENTIFICATION</scope>
</reference>
<feature type="compositionally biased region" description="Polar residues" evidence="1">
    <location>
        <begin position="593"/>
        <end position="609"/>
    </location>
</feature>